<gene>
    <name evidence="1" type="ORF">AVEN_4492_1</name>
</gene>
<sequence>MSPDTTNLFLTKFREVTEAALPPTTTLDRHPMADIRILLAVRNVRYDKVFSGPISDSFPRLYFIGWKRWQQQQPSRNGHFHHPIENSHLVNDVPRNGYGTSSHCWKRGFYADT</sequence>
<dbReference type="AlphaFoldDB" id="A0A4Y2BL35"/>
<dbReference type="EMBL" id="BGPR01000089">
    <property type="protein sequence ID" value="GBL92778.1"/>
    <property type="molecule type" value="Genomic_DNA"/>
</dbReference>
<comment type="caution">
    <text evidence="1">The sequence shown here is derived from an EMBL/GenBank/DDBJ whole genome shotgun (WGS) entry which is preliminary data.</text>
</comment>
<dbReference type="Proteomes" id="UP000499080">
    <property type="component" value="Unassembled WGS sequence"/>
</dbReference>
<accession>A0A4Y2BL35</accession>
<protein>
    <submittedName>
        <fullName evidence="1">Uncharacterized protein</fullName>
    </submittedName>
</protein>
<organism evidence="1 2">
    <name type="scientific">Araneus ventricosus</name>
    <name type="common">Orbweaver spider</name>
    <name type="synonym">Epeira ventricosa</name>
    <dbReference type="NCBI Taxonomy" id="182803"/>
    <lineage>
        <taxon>Eukaryota</taxon>
        <taxon>Metazoa</taxon>
        <taxon>Ecdysozoa</taxon>
        <taxon>Arthropoda</taxon>
        <taxon>Chelicerata</taxon>
        <taxon>Arachnida</taxon>
        <taxon>Araneae</taxon>
        <taxon>Araneomorphae</taxon>
        <taxon>Entelegynae</taxon>
        <taxon>Araneoidea</taxon>
        <taxon>Araneidae</taxon>
        <taxon>Araneus</taxon>
    </lineage>
</organism>
<evidence type="ECO:0000313" key="2">
    <source>
        <dbReference type="Proteomes" id="UP000499080"/>
    </source>
</evidence>
<evidence type="ECO:0000313" key="1">
    <source>
        <dbReference type="EMBL" id="GBL92778.1"/>
    </source>
</evidence>
<name>A0A4Y2BL35_ARAVE</name>
<keyword evidence="2" id="KW-1185">Reference proteome</keyword>
<reference evidence="1 2" key="1">
    <citation type="journal article" date="2019" name="Sci. Rep.">
        <title>Orb-weaving spider Araneus ventricosus genome elucidates the spidroin gene catalogue.</title>
        <authorList>
            <person name="Kono N."/>
            <person name="Nakamura H."/>
            <person name="Ohtoshi R."/>
            <person name="Moran D.A.P."/>
            <person name="Shinohara A."/>
            <person name="Yoshida Y."/>
            <person name="Fujiwara M."/>
            <person name="Mori M."/>
            <person name="Tomita M."/>
            <person name="Arakawa K."/>
        </authorList>
    </citation>
    <scope>NUCLEOTIDE SEQUENCE [LARGE SCALE GENOMIC DNA]</scope>
</reference>
<proteinExistence type="predicted"/>